<sequence>MAKVEVEGIELPCSGGRLLYAEMALLDLYLEEALGTDSELLLQVTREGRIQLVSHGSGHSHPAGGCVSFPLLSMANQLFGNQAHSYQGSLQTLVSEAELALLAAVNEPAYREVQVVKPKKGGTHRWDLLTVESGVASPQELHRLVGQTTGTADAVSLIGLPGQRKASYTYTHRKRY</sequence>
<dbReference type="Proteomes" id="UP000464214">
    <property type="component" value="Chromosome"/>
</dbReference>
<name>A0A6P1P0T3_9BACT</name>
<gene>
    <name evidence="1" type="ORF">GU926_11345</name>
</gene>
<evidence type="ECO:0000313" key="1">
    <source>
        <dbReference type="EMBL" id="QHL87991.1"/>
    </source>
</evidence>
<proteinExistence type="predicted"/>
<reference evidence="1 2" key="1">
    <citation type="submission" date="2020-01" db="EMBL/GenBank/DDBJ databases">
        <authorList>
            <person name="Kim M."/>
        </authorList>
    </citation>
    <scope>NUCLEOTIDE SEQUENCE [LARGE SCALE GENOMIC DNA]</scope>
    <source>
        <strain evidence="1 2">BT10</strain>
    </source>
</reference>
<dbReference type="EMBL" id="CP047897">
    <property type="protein sequence ID" value="QHL87991.1"/>
    <property type="molecule type" value="Genomic_DNA"/>
</dbReference>
<dbReference type="RefSeq" id="WP_160691923.1">
    <property type="nucleotide sequence ID" value="NZ_CP047897.1"/>
</dbReference>
<dbReference type="AlphaFoldDB" id="A0A6P1P0T3"/>
<protein>
    <submittedName>
        <fullName evidence="1">Uncharacterized protein</fullName>
    </submittedName>
</protein>
<keyword evidence="2" id="KW-1185">Reference proteome</keyword>
<dbReference type="KEGG" id="nib:GU926_11345"/>
<accession>A0A6P1P0T3</accession>
<organism evidence="1 2">
    <name type="scientific">Nibribacter ruber</name>
    <dbReference type="NCBI Taxonomy" id="2698458"/>
    <lineage>
        <taxon>Bacteria</taxon>
        <taxon>Pseudomonadati</taxon>
        <taxon>Bacteroidota</taxon>
        <taxon>Cytophagia</taxon>
        <taxon>Cytophagales</taxon>
        <taxon>Hymenobacteraceae</taxon>
        <taxon>Nibribacter</taxon>
    </lineage>
</organism>
<evidence type="ECO:0000313" key="2">
    <source>
        <dbReference type="Proteomes" id="UP000464214"/>
    </source>
</evidence>